<dbReference type="CDD" id="cd01029">
    <property type="entry name" value="TOPRIM_primases"/>
    <property type="match status" value="1"/>
</dbReference>
<dbReference type="OrthoDB" id="9792687at2"/>
<feature type="domain" description="Toprim" evidence="2">
    <location>
        <begin position="591"/>
        <end position="701"/>
    </location>
</feature>
<feature type="domain" description="Polyvalent protein metallopeptidase" evidence="3">
    <location>
        <begin position="175"/>
        <end position="264"/>
    </location>
</feature>
<evidence type="ECO:0000313" key="5">
    <source>
        <dbReference type="EMBL" id="SUX24861.1"/>
    </source>
</evidence>
<dbReference type="Pfam" id="PF18818">
    <property type="entry name" value="MPTase-PolyVal"/>
    <property type="match status" value="1"/>
</dbReference>
<dbReference type="InterPro" id="IPR006171">
    <property type="entry name" value="TOPRIM_dom"/>
</dbReference>
<evidence type="ECO:0000259" key="1">
    <source>
        <dbReference type="Pfam" id="PF08401"/>
    </source>
</evidence>
<dbReference type="InterPro" id="IPR034154">
    <property type="entry name" value="TOPRIM_DnaG/twinkle"/>
</dbReference>
<feature type="domain" description="DUF5710" evidence="4">
    <location>
        <begin position="347"/>
        <end position="390"/>
    </location>
</feature>
<reference evidence="5 6" key="1">
    <citation type="submission" date="2018-06" db="EMBL/GenBank/DDBJ databases">
        <authorList>
            <consortium name="Pathogen Informatics"/>
            <person name="Doyle S."/>
        </authorList>
    </citation>
    <scope>NUCLEOTIDE SEQUENCE [LARGE SCALE GENOMIC DNA]</scope>
    <source>
        <strain evidence="5 6">NCTC13294</strain>
    </source>
</reference>
<evidence type="ECO:0000313" key="6">
    <source>
        <dbReference type="Proteomes" id="UP000254572"/>
    </source>
</evidence>
<dbReference type="InterPro" id="IPR013610">
    <property type="entry name" value="ArdC_N"/>
</dbReference>
<dbReference type="GO" id="GO:0003697">
    <property type="term" value="F:single-stranded DNA binding"/>
    <property type="evidence" value="ECO:0007669"/>
    <property type="project" value="InterPro"/>
</dbReference>
<sequence>MPRATTKTKAPGNEEKRLTGEARFNEEFIRDVITAIKNNTAPWQKSWQAQQLVAPHNALSGRMYSGRNIIRLALIAQAAGYEDPRWATFKQITDMGGKVRKDEKGTGILFFKEDETINPDGEKDSRRTLRYYHVFNIEQTDLPRIQVKQRETEPDLQAFADILARHNPKIVRGEPAYRINNDTIYLPDKGDFHTEAAYYATALHELAHWTGHESRLNRPLANRFGSPEYAQEELVAELSSYLTSLTTGLPFEPNQSEAYLQHWAAKTGSELEMAMLQAFKDAGAVQSFLTGKSREQIIEQQSSKTPEPLPEVVATPQTSPVSDFFREVMFAQISQKEARQALGIVEKTFLAVPYRERQEAVALGAVWDNRYKAWFAPNLEEQPQLRRFVPDLSQTAGGATLEDFRAAASLIGLDMQHADLSEGKRHRVPLQERSSRDKDGEYRIFHNADGTTGAYAINYASAERINWSNRSHVKLTPEVQRVSLATQQQTADIARQIEAHIREQRSALAQRTYAQLPDARGDEPYLNKKGIQSHSGMKRLADGTIVVPLVDGQRITSLQTITPNGDKRMMSQAPKQGSFYPIGDRKNPERVFIAEGVATAETVWQMVTQAAPGHRMLVVAAVDSNNLPYVADKLHDKYPTARMYIAADNDIHNEHKGLKNAGIEAARQVEDRYPGVVVLTPPVDAQAARGMDWNDYAQAYGIKAATEEFVRQSMAAKEAARQPHEAPVIDLQGLSGREAGRKLYEQTRGGEALDMALIRRSAQAAGFHLDEKKLSSLAGKASIEKEDAFLSALSPRHTPTRQKEYTR</sequence>
<feature type="domain" description="N-terminal" evidence="1">
    <location>
        <begin position="25"/>
        <end position="135"/>
    </location>
</feature>
<protein>
    <submittedName>
        <fullName evidence="5">DNA primase TraC</fullName>
        <ecNumber evidence="5">2.7.7.-</ecNumber>
    </submittedName>
</protein>
<proteinExistence type="predicted"/>
<dbReference type="InterPro" id="IPR043764">
    <property type="entry name" value="DUF5710"/>
</dbReference>
<keyword evidence="6" id="KW-1185">Reference proteome</keyword>
<dbReference type="Pfam" id="PF18974">
    <property type="entry name" value="DUF5710"/>
    <property type="match status" value="1"/>
</dbReference>
<organism evidence="5 6">
    <name type="scientific">Cardiobacterium valvarum</name>
    <dbReference type="NCBI Taxonomy" id="194702"/>
    <lineage>
        <taxon>Bacteria</taxon>
        <taxon>Pseudomonadati</taxon>
        <taxon>Pseudomonadota</taxon>
        <taxon>Gammaproteobacteria</taxon>
        <taxon>Cardiobacteriales</taxon>
        <taxon>Cardiobacteriaceae</taxon>
        <taxon>Cardiobacterium</taxon>
    </lineage>
</organism>
<dbReference type="Gene3D" id="3.40.1360.10">
    <property type="match status" value="1"/>
</dbReference>
<dbReference type="Pfam" id="PF08401">
    <property type="entry name" value="ArdcN"/>
    <property type="match status" value="1"/>
</dbReference>
<keyword evidence="5" id="KW-0808">Transferase</keyword>
<dbReference type="Pfam" id="PF13362">
    <property type="entry name" value="Toprim_3"/>
    <property type="match status" value="1"/>
</dbReference>
<dbReference type="Proteomes" id="UP000254572">
    <property type="component" value="Unassembled WGS sequence"/>
</dbReference>
<dbReference type="RefSeq" id="WP_115612262.1">
    <property type="nucleotide sequence ID" value="NZ_JBHLZC010000001.1"/>
</dbReference>
<gene>
    <name evidence="5" type="primary">traC</name>
    <name evidence="5" type="ORF">NCTC13294_02120</name>
</gene>
<dbReference type="GO" id="GO:0016779">
    <property type="term" value="F:nucleotidyltransferase activity"/>
    <property type="evidence" value="ECO:0007669"/>
    <property type="project" value="UniProtKB-KW"/>
</dbReference>
<name>A0A381ECV1_9GAMM</name>
<accession>A0A381ECV1</accession>
<dbReference type="EC" id="2.7.7.-" evidence="5"/>
<dbReference type="EMBL" id="UFUW01000001">
    <property type="protein sequence ID" value="SUX24861.1"/>
    <property type="molecule type" value="Genomic_DNA"/>
</dbReference>
<dbReference type="InterPro" id="IPR041459">
    <property type="entry name" value="MPTase-PolyVal"/>
</dbReference>
<keyword evidence="5" id="KW-0548">Nucleotidyltransferase</keyword>
<evidence type="ECO:0000259" key="4">
    <source>
        <dbReference type="Pfam" id="PF18974"/>
    </source>
</evidence>
<evidence type="ECO:0000259" key="3">
    <source>
        <dbReference type="Pfam" id="PF18818"/>
    </source>
</evidence>
<evidence type="ECO:0000259" key="2">
    <source>
        <dbReference type="Pfam" id="PF13362"/>
    </source>
</evidence>
<dbReference type="AlphaFoldDB" id="A0A381ECV1"/>